<dbReference type="InterPro" id="IPR012347">
    <property type="entry name" value="Ferritin-like"/>
</dbReference>
<keyword evidence="1" id="KW-0749">Sporulation</keyword>
<dbReference type="Pfam" id="PF07875">
    <property type="entry name" value="Coat_F"/>
    <property type="match status" value="1"/>
</dbReference>
<dbReference type="Proteomes" id="UP000531594">
    <property type="component" value="Unassembled WGS sequence"/>
</dbReference>
<dbReference type="Gene3D" id="1.20.1260.10">
    <property type="match status" value="1"/>
</dbReference>
<accession>A0A7X0HPL6</accession>
<protein>
    <submittedName>
        <fullName evidence="4">Spore coat protein CotF</fullName>
    </submittedName>
</protein>
<dbReference type="PANTHER" id="PTHR39183:SF1">
    <property type="entry name" value="SPORE COAT PROTEIN F-LIKE PROTEIN YHCQ"/>
    <property type="match status" value="1"/>
</dbReference>
<dbReference type="InterPro" id="IPR012851">
    <property type="entry name" value="Spore_coat_CotF-like"/>
</dbReference>
<gene>
    <name evidence="4" type="ORF">HNR53_000020</name>
</gene>
<keyword evidence="5" id="KW-1185">Reference proteome</keyword>
<comment type="caution">
    <text evidence="4">The sequence shown here is derived from an EMBL/GenBank/DDBJ whole genome shotgun (WGS) entry which is preliminary data.</text>
</comment>
<dbReference type="GO" id="GO:0030435">
    <property type="term" value="P:sporulation resulting in formation of a cellular spore"/>
    <property type="evidence" value="ECO:0007669"/>
    <property type="project" value="UniProtKB-KW"/>
</dbReference>
<sequence>MQQTLNPTNNTQQMMPNMQATDTLHGGHELMDVHEVLGCLTSTLDQYLLYQQQVKDPELRDMLNRQHQFILDNYNILCECFKSGRNPSHHTTRYTMTQNNDVIYGLQPGQPKKPHTNASQITDQCISGYMMGLVKSSASVMTMGALEVTNPVVRRVIADSVPNFIEMAYEIFQYQNKHGYYQVARLDQNDMVNVINSYAPATGQQLQ</sequence>
<comment type="similarity">
    <text evidence="3">Belongs to the CotF family.</text>
</comment>
<proteinExistence type="inferred from homology"/>
<reference evidence="4 5" key="1">
    <citation type="submission" date="2020-08" db="EMBL/GenBank/DDBJ databases">
        <title>Genomic Encyclopedia of Type Strains, Phase IV (KMG-IV): sequencing the most valuable type-strain genomes for metagenomic binning, comparative biology and taxonomic classification.</title>
        <authorList>
            <person name="Goeker M."/>
        </authorList>
    </citation>
    <scope>NUCLEOTIDE SEQUENCE [LARGE SCALE GENOMIC DNA]</scope>
    <source>
        <strain evidence="4 5">DSM 5391</strain>
    </source>
</reference>
<dbReference type="AlphaFoldDB" id="A0A7X0HPL6"/>
<evidence type="ECO:0000256" key="2">
    <source>
        <dbReference type="ARBA" id="ARBA00024325"/>
    </source>
</evidence>
<name>A0A7X0HPL6_9BACI</name>
<keyword evidence="4" id="KW-0167">Capsid protein</keyword>
<organism evidence="4 5">
    <name type="scientific">Bacillus benzoevorans</name>
    <dbReference type="NCBI Taxonomy" id="1456"/>
    <lineage>
        <taxon>Bacteria</taxon>
        <taxon>Bacillati</taxon>
        <taxon>Bacillota</taxon>
        <taxon>Bacilli</taxon>
        <taxon>Bacillales</taxon>
        <taxon>Bacillaceae</taxon>
        <taxon>Bacillus</taxon>
    </lineage>
</organism>
<dbReference type="PANTHER" id="PTHR39183">
    <property type="entry name" value="SPORE COAT PROTEIN F-LIKE PROTEIN YHCQ"/>
    <property type="match status" value="1"/>
</dbReference>
<dbReference type="RefSeq" id="WP_184521323.1">
    <property type="nucleotide sequence ID" value="NZ_JACHGK010000001.1"/>
</dbReference>
<evidence type="ECO:0000313" key="4">
    <source>
        <dbReference type="EMBL" id="MBB6443432.1"/>
    </source>
</evidence>
<evidence type="ECO:0000313" key="5">
    <source>
        <dbReference type="Proteomes" id="UP000531594"/>
    </source>
</evidence>
<dbReference type="EMBL" id="JACHGK010000001">
    <property type="protein sequence ID" value="MBB6443432.1"/>
    <property type="molecule type" value="Genomic_DNA"/>
</dbReference>
<comment type="subcellular location">
    <subcellularLocation>
        <location evidence="2">Spore coat</location>
    </subcellularLocation>
</comment>
<keyword evidence="4" id="KW-0946">Virion</keyword>
<evidence type="ECO:0000256" key="1">
    <source>
        <dbReference type="ARBA" id="ARBA00022969"/>
    </source>
</evidence>
<evidence type="ECO:0000256" key="3">
    <source>
        <dbReference type="ARBA" id="ARBA00024344"/>
    </source>
</evidence>